<dbReference type="GO" id="GO:0046872">
    <property type="term" value="F:metal ion binding"/>
    <property type="evidence" value="ECO:0007669"/>
    <property type="project" value="UniProtKB-KW"/>
</dbReference>
<dbReference type="GO" id="GO:0004519">
    <property type="term" value="F:endonuclease activity"/>
    <property type="evidence" value="ECO:0007669"/>
    <property type="project" value="UniProtKB-KW"/>
</dbReference>
<keyword evidence="1" id="KW-0808">Transferase</keyword>
<dbReference type="InterPro" id="IPR025724">
    <property type="entry name" value="GAG-pre-integrase_dom"/>
</dbReference>
<reference evidence="10" key="1">
    <citation type="journal article" date="2019" name="Sci. Rep.">
        <title>Draft genome of Tanacetum cinerariifolium, the natural source of mosquito coil.</title>
        <authorList>
            <person name="Yamashiro T."/>
            <person name="Shiraishi A."/>
            <person name="Satake H."/>
            <person name="Nakayama K."/>
        </authorList>
    </citation>
    <scope>NUCLEOTIDE SEQUENCE</scope>
</reference>
<feature type="domain" description="Integrase catalytic" evidence="9">
    <location>
        <begin position="1078"/>
        <end position="1244"/>
    </location>
</feature>
<dbReference type="Pfam" id="PF17917">
    <property type="entry name" value="RT_RNaseH"/>
    <property type="match status" value="1"/>
</dbReference>
<dbReference type="Gene3D" id="3.10.10.10">
    <property type="entry name" value="HIV Type 1 Reverse Transcriptase, subunit A, domain 1"/>
    <property type="match status" value="1"/>
</dbReference>
<feature type="compositionally biased region" description="Basic and acidic residues" evidence="8">
    <location>
        <begin position="841"/>
        <end position="852"/>
    </location>
</feature>
<feature type="region of interest" description="Disordered" evidence="8">
    <location>
        <begin position="1726"/>
        <end position="1769"/>
    </location>
</feature>
<dbReference type="InterPro" id="IPR057670">
    <property type="entry name" value="SH3_retrovirus"/>
</dbReference>
<dbReference type="Gene3D" id="3.30.420.10">
    <property type="entry name" value="Ribonuclease H-like superfamily/Ribonuclease H"/>
    <property type="match status" value="2"/>
</dbReference>
<dbReference type="InterPro" id="IPR043502">
    <property type="entry name" value="DNA/RNA_pol_sf"/>
</dbReference>
<comment type="caution">
    <text evidence="10">The sequence shown here is derived from an EMBL/GenBank/DDBJ whole genome shotgun (WGS) entry which is preliminary data.</text>
</comment>
<feature type="domain" description="Integrase catalytic" evidence="9">
    <location>
        <begin position="330"/>
        <end position="494"/>
    </location>
</feature>
<evidence type="ECO:0000256" key="1">
    <source>
        <dbReference type="ARBA" id="ARBA00022679"/>
    </source>
</evidence>
<feature type="compositionally biased region" description="Pro residues" evidence="8">
    <location>
        <begin position="1734"/>
        <end position="1766"/>
    </location>
</feature>
<dbReference type="PANTHER" id="PTHR42648:SF32">
    <property type="entry name" value="RIBONUCLEASE H-LIKE DOMAIN, GAG-PRE-INTEGRASE DOMAIN PROTEIN-RELATED"/>
    <property type="match status" value="1"/>
</dbReference>
<evidence type="ECO:0000256" key="7">
    <source>
        <dbReference type="ARBA" id="ARBA00022918"/>
    </source>
</evidence>
<evidence type="ECO:0000256" key="6">
    <source>
        <dbReference type="ARBA" id="ARBA00022801"/>
    </source>
</evidence>
<dbReference type="PROSITE" id="PS50994">
    <property type="entry name" value="INTEGRASE"/>
    <property type="match status" value="2"/>
</dbReference>
<organism evidence="10">
    <name type="scientific">Tanacetum cinerariifolium</name>
    <name type="common">Dalmatian daisy</name>
    <name type="synonym">Chrysanthemum cinerariifolium</name>
    <dbReference type="NCBI Taxonomy" id="118510"/>
    <lineage>
        <taxon>Eukaryota</taxon>
        <taxon>Viridiplantae</taxon>
        <taxon>Streptophyta</taxon>
        <taxon>Embryophyta</taxon>
        <taxon>Tracheophyta</taxon>
        <taxon>Spermatophyta</taxon>
        <taxon>Magnoliopsida</taxon>
        <taxon>eudicotyledons</taxon>
        <taxon>Gunneridae</taxon>
        <taxon>Pentapetalae</taxon>
        <taxon>asterids</taxon>
        <taxon>campanulids</taxon>
        <taxon>Asterales</taxon>
        <taxon>Asteraceae</taxon>
        <taxon>Asteroideae</taxon>
        <taxon>Anthemideae</taxon>
        <taxon>Anthemidinae</taxon>
        <taxon>Tanacetum</taxon>
    </lineage>
</organism>
<dbReference type="InterPro" id="IPR012337">
    <property type="entry name" value="RNaseH-like_sf"/>
</dbReference>
<evidence type="ECO:0000256" key="4">
    <source>
        <dbReference type="ARBA" id="ARBA00022723"/>
    </source>
</evidence>
<dbReference type="FunFam" id="3.30.420.10:FF:000032">
    <property type="entry name" value="Retrovirus-related Pol polyprotein from transposon 297-like Protein"/>
    <property type="match status" value="1"/>
</dbReference>
<accession>A0A6L2NSV2</accession>
<dbReference type="SUPFAM" id="SSF53098">
    <property type="entry name" value="Ribonuclease H-like"/>
    <property type="match status" value="2"/>
</dbReference>
<feature type="region of interest" description="Disordered" evidence="8">
    <location>
        <begin position="831"/>
        <end position="852"/>
    </location>
</feature>
<dbReference type="Pfam" id="PF13976">
    <property type="entry name" value="gag_pre-integrs"/>
    <property type="match status" value="1"/>
</dbReference>
<dbReference type="PANTHER" id="PTHR42648">
    <property type="entry name" value="TRANSPOSASE, PUTATIVE-RELATED"/>
    <property type="match status" value="1"/>
</dbReference>
<protein>
    <submittedName>
        <fullName evidence="10">Putative ribonuclease H-like domain-containing protein</fullName>
    </submittedName>
</protein>
<proteinExistence type="predicted"/>
<evidence type="ECO:0000256" key="3">
    <source>
        <dbReference type="ARBA" id="ARBA00022722"/>
    </source>
</evidence>
<dbReference type="InterPro" id="IPR001584">
    <property type="entry name" value="Integrase_cat-core"/>
</dbReference>
<evidence type="ECO:0000256" key="5">
    <source>
        <dbReference type="ARBA" id="ARBA00022759"/>
    </source>
</evidence>
<evidence type="ECO:0000313" key="10">
    <source>
        <dbReference type="EMBL" id="GEU88152.1"/>
    </source>
</evidence>
<keyword evidence="7" id="KW-0695">RNA-directed DNA polymerase</keyword>
<dbReference type="GO" id="GO:0003676">
    <property type="term" value="F:nucleic acid binding"/>
    <property type="evidence" value="ECO:0007669"/>
    <property type="project" value="InterPro"/>
</dbReference>
<dbReference type="InterPro" id="IPR041373">
    <property type="entry name" value="RT_RNaseH"/>
</dbReference>
<sequence length="2646" mass="299845">MDECLALADLDDPIVSTTSPTLTLFGESDFLLFEEADAFLGLEDDPNSLKINPFYYDPEGDILLLEAILNSESLPPLPNHDQYMPSFKKELKVCEAKTVKSSIDELPEVEHKDLPPHLQYAFLEGDNKLPVIITKELGDEEKSALVKVLKSHKRAIAWKLSDIQGINLEFYTHKILMEQDYKPAVQHERRVNPKIYDVIKKEVEKHLDAGLIYRSLIVHGSARVEKTMEVFINDFSVFGNSFENCLSRLDKMLQRSYLIMNNSIVHTDYSPLKYLFAKKDAKARLLRWVLLLQEFDFKVLDTKGTENLAADHLSRLENPYKNMLDPKEINEIFPLETLSMVTFRGDSSAPWFADFTNYYAGNFIVKDYLSKSVEAKPLPTNDARVVCKFLKSLFARFGAPRAIISDRDTHFCNDQFAKVMLKYGVTHHLSTAYHPLTSGQVEVSNRGLKRILERTIGENRASWSEKLDDALWAFHPAYKTPIGCTPYKLVYGKACHLPIELEHKAYWALKQVNFDLVVAGDHQKDCADCEVSRALSFVFHSQELHILSFILGIHRLIKSVNDVPSVSTASSKATVSTLPNVDSLNDALIYSFFASQFNSPQLDNEDLKQIDLDDLDEMDLKLSPRDNRIKDTPRRTFPVEVSTSNALVSQCDAVGGYDWSFQADEEPTNYALMAYALSSSSSSLGSDNETSSKNLSNLLESQVSDKTGLGYDSQVFNSQVFDCEESDNSVPKSLVNDKYKSGEGYHVVPPHYIRTFMPLKPDLVFNDAPNASETVTNVFNAKSSTNKPSKDMTKTLRPDALIIEDWISNSENGTEIESKCLSHMKTLKHMKTPRESVPTFEHMKTPRESVKKVEHTKQAENLRTNHQKYIGPKNKWNRKACFVCKSLNHLIEDCDYYEKQMECCSNNNLTRSRLMLLNAARPISTAVPQSTVKSLRPVKHVVNKCPKGNADKALANWVWKPKCVINNGCSRHMTGNISCLLDFEEINDGYVTFGGNPKGGKISGKGDLTCLFEKARLDESNLWHRRLGHKNFKTMNKLVKGNLVRGLLSKIFENNHTCIACKKGKQHKASCKSKPVSSVSHPLQRLHMDLFGPTFVRSLNKKSYCLVVTDDYSRFSWVFFLATQDETSAILKTFITGIENKINHKVKIIRSDNRTEFKNHDLNQFCRMKGIKREFSIARTPQQNRVAERKNRTLIKAARTMLPDSLLPIPFWAEAVNTACYVQNRLLVTKPHKKTPYELLLGKFDGKADEGFLVGYSIDSKAFRVFKSITRIVQETLNINFLKNKPNVAGIGHKWLFDIDTLTKSMNYQPIIAGNQPNDNAGIKENLAAGKVGKETISAQQYVLLPLCTNRVNAVSAPVTAVGPNLTNSINSFNTASPSDTAVSPNFRIDGKFSFVDPSKYPDDPDMPELEDIVYSYVKEDVGTKVDLSNLETTISVSPILTTRVHKDHPVNQIIGDLNSAPQTRSMTRMVKEKGGMRQVNDEDFHNCMFACFLSQEEPKKMDVKSAFLYETIEEEVYVCQPQGFKDLNYPDKVYKVVKALYGIKLLDLGLKVKQKDDGIFISQDKYVAEILKKFGFTVVKSASTPIETEKPLLKDPDGEDVDVHIYRSMIGSLMYLTSSRPDIMFAICACSIDSKSVDGLLFWATATIKKVNYVVQLRALIDGKKVVVTEDVIRQDLHLDDADGFECFPNEEIFTKLALLKGLRRMISVVQWHLLSSALLQEKEEEDKIPNAATPPAPTITPSPPAKHDPTPTPHTTPPASPPQEQPSSTIVSFMSLLTTLMETCASLSQKVKYPILGWKIHSEVPSVDKEKALWVKLKRLFEPDADDVLWKLQRHDMFMLTKKDYPLSNGVMTVILSAKLQVEEDSKMARDLVMKIFMEANKPKSRKSRFRIDSKSLNKVYVVVVLDLSKEPFPPLSKLIGATPSNTSKNLISLSDLTLNMADLTLDTPVPKKTRPSVKVARACVIKKKIEKSPDLPKPCSNKKADLSTKQLILTLIEEKKLSKLEAQLPLKPLPKKALVILKPFKECKYYGFNDHHPDHWIKPYLHRYSIESALKVVFGDDSSRDTEACEKGEHRIASFKIKRLFSINKSLYLPHMDLFRHVKPQTISHNIYTLVIVDEYSRQEMVKTVHITFTEDDEAISQSSTEEPKKLIEAIEEEGWIIAIKEELNQFERNKFWTLVPRPYGIDYEETFTHVARMEAIRIFLAYAAYMGFIGYQMYVKSAFLNGKILEEVYVQQPPDFESSEFSNHVSKLDKALYGLKQAPEHEYLKEFWYTTKVEEETKTITFLLSWWDYPPVELRSAIGLSICKDIVPLPPKETIGVWLLTLGESDEVKGYPQPNRESESAINFLYLMYTLCLHSWDDTVINKNVDEDVKDARFVAMEKVTFEKIMDEVDFKTQASITGFETQYSAYHVFKEGTKTLHASDDKPAQSDPFGRLYEELCLLHNKLPGLLSDALKDTLPQLIKDSIKSSVLESITEEIPQGEKPLAHVVLNVGQATPVNDEKALVLHTLEEKSLEEDTLGNKETNDEPPAKKLKFLIPSSINSITNSSESKKLGLSPPPALATFEMTAEDKKRKRTEFPKEFFVTKNITIDGMHRNLIPPRVMPIEGLVINELESRIFFMNGNTNIAFQRESEFHQTPTT</sequence>
<keyword evidence="5" id="KW-0255">Endonuclease</keyword>
<evidence type="ECO:0000256" key="8">
    <source>
        <dbReference type="SAM" id="MobiDB-lite"/>
    </source>
</evidence>
<dbReference type="InterPro" id="IPR013103">
    <property type="entry name" value="RVT_2"/>
</dbReference>
<keyword evidence="2" id="KW-0548">Nucleotidyltransferase</keyword>
<dbReference type="GO" id="GO:0016787">
    <property type="term" value="F:hydrolase activity"/>
    <property type="evidence" value="ECO:0007669"/>
    <property type="project" value="UniProtKB-KW"/>
</dbReference>
<name>A0A6L2NSV2_TANCI</name>
<dbReference type="GO" id="GO:0003964">
    <property type="term" value="F:RNA-directed DNA polymerase activity"/>
    <property type="evidence" value="ECO:0007669"/>
    <property type="project" value="UniProtKB-KW"/>
</dbReference>
<gene>
    <name evidence="10" type="ORF">Tci_060130</name>
</gene>
<keyword evidence="4" id="KW-0479">Metal-binding</keyword>
<dbReference type="SUPFAM" id="SSF56672">
    <property type="entry name" value="DNA/RNA polymerases"/>
    <property type="match status" value="1"/>
</dbReference>
<dbReference type="Pfam" id="PF07727">
    <property type="entry name" value="RVT_2"/>
    <property type="match status" value="2"/>
</dbReference>
<evidence type="ECO:0000259" key="9">
    <source>
        <dbReference type="PROSITE" id="PS50994"/>
    </source>
</evidence>
<dbReference type="Pfam" id="PF00665">
    <property type="entry name" value="rve"/>
    <property type="match status" value="2"/>
</dbReference>
<dbReference type="GO" id="GO:0015074">
    <property type="term" value="P:DNA integration"/>
    <property type="evidence" value="ECO:0007669"/>
    <property type="project" value="InterPro"/>
</dbReference>
<evidence type="ECO:0000256" key="2">
    <source>
        <dbReference type="ARBA" id="ARBA00022695"/>
    </source>
</evidence>
<keyword evidence="6" id="KW-0378">Hydrolase</keyword>
<dbReference type="Pfam" id="PF25597">
    <property type="entry name" value="SH3_retrovirus"/>
    <property type="match status" value="1"/>
</dbReference>
<keyword evidence="3" id="KW-0540">Nuclease</keyword>
<dbReference type="InterPro" id="IPR036397">
    <property type="entry name" value="RNaseH_sf"/>
</dbReference>
<dbReference type="InterPro" id="IPR039537">
    <property type="entry name" value="Retrotran_Ty1/copia-like"/>
</dbReference>
<dbReference type="EMBL" id="BKCJ010009686">
    <property type="protein sequence ID" value="GEU88152.1"/>
    <property type="molecule type" value="Genomic_DNA"/>
</dbReference>